<sequence>MKLLMILLLSSAILTAIVSADSKVVLTNAFRPVETTIPGEFKTLEAILPALFTLADQAADKGAEQNFIGGRKKYKDLIYYYRGVRVSENIVTVMFSKGAKPYFSGGPSFDTIIMHSIIGTVKLYKPKAKEVKIEIEGKIWRNNDG</sequence>
<dbReference type="EMBL" id="JACBAZ010000001">
    <property type="protein sequence ID" value="NWK54257.1"/>
    <property type="molecule type" value="Genomic_DNA"/>
</dbReference>
<feature type="chain" id="PRO_5032416153" description="DUF3888 domain-containing protein" evidence="1">
    <location>
        <begin position="21"/>
        <end position="145"/>
    </location>
</feature>
<evidence type="ECO:0000313" key="2">
    <source>
        <dbReference type="EMBL" id="NWK54257.1"/>
    </source>
</evidence>
<keyword evidence="3" id="KW-1185">Reference proteome</keyword>
<keyword evidence="1" id="KW-0732">Signal</keyword>
<feature type="signal peptide" evidence="1">
    <location>
        <begin position="1"/>
        <end position="20"/>
    </location>
</feature>
<proteinExistence type="predicted"/>
<dbReference type="Proteomes" id="UP000557872">
    <property type="component" value="Unassembled WGS sequence"/>
</dbReference>
<name>A0A851GGI4_9BACT</name>
<evidence type="ECO:0000313" key="3">
    <source>
        <dbReference type="Proteomes" id="UP000557872"/>
    </source>
</evidence>
<gene>
    <name evidence="2" type="ORF">HW115_01435</name>
</gene>
<organism evidence="2 3">
    <name type="scientific">Oceaniferula marina</name>
    <dbReference type="NCBI Taxonomy" id="2748318"/>
    <lineage>
        <taxon>Bacteria</taxon>
        <taxon>Pseudomonadati</taxon>
        <taxon>Verrucomicrobiota</taxon>
        <taxon>Verrucomicrobiia</taxon>
        <taxon>Verrucomicrobiales</taxon>
        <taxon>Verrucomicrobiaceae</taxon>
        <taxon>Oceaniferula</taxon>
    </lineage>
</organism>
<protein>
    <recommendedName>
        <fullName evidence="4">DUF3888 domain-containing protein</fullName>
    </recommendedName>
</protein>
<evidence type="ECO:0000256" key="1">
    <source>
        <dbReference type="SAM" id="SignalP"/>
    </source>
</evidence>
<comment type="caution">
    <text evidence="2">The sequence shown here is derived from an EMBL/GenBank/DDBJ whole genome shotgun (WGS) entry which is preliminary data.</text>
</comment>
<accession>A0A851GGI4</accession>
<evidence type="ECO:0008006" key="4">
    <source>
        <dbReference type="Google" id="ProtNLM"/>
    </source>
</evidence>
<dbReference type="AlphaFoldDB" id="A0A851GGI4"/>
<reference evidence="2 3" key="1">
    <citation type="submission" date="2020-07" db="EMBL/GenBank/DDBJ databases">
        <title>Roseicoccus Jingziensis gen. nov., sp. nov., isolated from coastal seawater.</title>
        <authorList>
            <person name="Feng X."/>
        </authorList>
    </citation>
    <scope>NUCLEOTIDE SEQUENCE [LARGE SCALE GENOMIC DNA]</scope>
    <source>
        <strain evidence="2 3">N1E253</strain>
    </source>
</reference>
<dbReference type="RefSeq" id="WP_178930797.1">
    <property type="nucleotide sequence ID" value="NZ_JACBAZ010000001.1"/>
</dbReference>